<name>A0A517SCT0_9PLAN</name>
<evidence type="ECO:0000313" key="2">
    <source>
        <dbReference type="Proteomes" id="UP000315700"/>
    </source>
</evidence>
<reference evidence="1 2" key="1">
    <citation type="submission" date="2019-02" db="EMBL/GenBank/DDBJ databases">
        <title>Deep-cultivation of Planctomycetes and their phenomic and genomic characterization uncovers novel biology.</title>
        <authorList>
            <person name="Wiegand S."/>
            <person name="Jogler M."/>
            <person name="Boedeker C."/>
            <person name="Pinto D."/>
            <person name="Vollmers J."/>
            <person name="Rivas-Marin E."/>
            <person name="Kohn T."/>
            <person name="Peeters S.H."/>
            <person name="Heuer A."/>
            <person name="Rast P."/>
            <person name="Oberbeckmann S."/>
            <person name="Bunk B."/>
            <person name="Jeske O."/>
            <person name="Meyerdierks A."/>
            <person name="Storesund J.E."/>
            <person name="Kallscheuer N."/>
            <person name="Luecker S."/>
            <person name="Lage O.M."/>
            <person name="Pohl T."/>
            <person name="Merkel B.J."/>
            <person name="Hornburger P."/>
            <person name="Mueller R.-W."/>
            <person name="Bruemmer F."/>
            <person name="Labrenz M."/>
            <person name="Spormann A.M."/>
            <person name="Op den Camp H."/>
            <person name="Overmann J."/>
            <person name="Amann R."/>
            <person name="Jetten M.S.M."/>
            <person name="Mascher T."/>
            <person name="Medema M.H."/>
            <person name="Devos D.P."/>
            <person name="Kaster A.-K."/>
            <person name="Ovreas L."/>
            <person name="Rohde M."/>
            <person name="Galperin M.Y."/>
            <person name="Jogler C."/>
        </authorList>
    </citation>
    <scope>NUCLEOTIDE SEQUENCE [LARGE SCALE GENOMIC DNA]</scope>
    <source>
        <strain evidence="1 2">Pan44</strain>
    </source>
</reference>
<dbReference type="AlphaFoldDB" id="A0A517SCT0"/>
<dbReference type="InParanoid" id="A0A517SCT0"/>
<sequence length="44" mass="4772">MRPWFRIQSSPSAGYVETAASIIVMRAVLIGSESRGQASKMTSN</sequence>
<gene>
    <name evidence="1" type="ORF">Pan44_19410</name>
</gene>
<dbReference type="EMBL" id="CP036271">
    <property type="protein sequence ID" value="QDT53915.1"/>
    <property type="molecule type" value="Genomic_DNA"/>
</dbReference>
<dbReference type="Proteomes" id="UP000315700">
    <property type="component" value="Chromosome"/>
</dbReference>
<keyword evidence="2" id="KW-1185">Reference proteome</keyword>
<accession>A0A517SCT0</accession>
<organism evidence="1 2">
    <name type="scientific">Caulifigura coniformis</name>
    <dbReference type="NCBI Taxonomy" id="2527983"/>
    <lineage>
        <taxon>Bacteria</taxon>
        <taxon>Pseudomonadati</taxon>
        <taxon>Planctomycetota</taxon>
        <taxon>Planctomycetia</taxon>
        <taxon>Planctomycetales</taxon>
        <taxon>Planctomycetaceae</taxon>
        <taxon>Caulifigura</taxon>
    </lineage>
</organism>
<evidence type="ECO:0000313" key="1">
    <source>
        <dbReference type="EMBL" id="QDT53915.1"/>
    </source>
</evidence>
<dbReference type="RefSeq" id="WP_261342601.1">
    <property type="nucleotide sequence ID" value="NZ_CP036271.1"/>
</dbReference>
<dbReference type="KEGG" id="ccos:Pan44_19410"/>
<protein>
    <submittedName>
        <fullName evidence="1">Uncharacterized protein</fullName>
    </submittedName>
</protein>
<proteinExistence type="predicted"/>